<dbReference type="Proteomes" id="UP000092444">
    <property type="component" value="Unassembled WGS sequence"/>
</dbReference>
<evidence type="ECO:0000313" key="2">
    <source>
        <dbReference type="Proteomes" id="UP000092444"/>
    </source>
</evidence>
<dbReference type="VEuPathDB" id="VectorBase:GMOY005555"/>
<reference evidence="1" key="1">
    <citation type="submission" date="2020-05" db="UniProtKB">
        <authorList>
            <consortium name="EnsemblMetazoa"/>
        </authorList>
    </citation>
    <scope>IDENTIFICATION</scope>
    <source>
        <strain evidence="1">Yale</strain>
    </source>
</reference>
<dbReference type="AlphaFoldDB" id="A0A1B0FNS7"/>
<organism evidence="1 2">
    <name type="scientific">Glossina morsitans morsitans</name>
    <name type="common">Savannah tsetse fly</name>
    <dbReference type="NCBI Taxonomy" id="37546"/>
    <lineage>
        <taxon>Eukaryota</taxon>
        <taxon>Metazoa</taxon>
        <taxon>Ecdysozoa</taxon>
        <taxon>Arthropoda</taxon>
        <taxon>Hexapoda</taxon>
        <taxon>Insecta</taxon>
        <taxon>Pterygota</taxon>
        <taxon>Neoptera</taxon>
        <taxon>Endopterygota</taxon>
        <taxon>Diptera</taxon>
        <taxon>Brachycera</taxon>
        <taxon>Muscomorpha</taxon>
        <taxon>Hippoboscoidea</taxon>
        <taxon>Glossinidae</taxon>
        <taxon>Glossina</taxon>
    </lineage>
</organism>
<accession>A0A1B0FNS7</accession>
<sequence length="99" mass="11515">MYNAIAIANKTSFIFRDTLACIYDERAGFFTVACANKDDFYGIWLKDVKFMADRIIGLTTLLKENEKCEMQKGVQQLLNNFLMTDNLDIKMELIRSRML</sequence>
<proteinExistence type="predicted"/>
<protein>
    <submittedName>
        <fullName evidence="1">Uncharacterized protein</fullName>
    </submittedName>
</protein>
<evidence type="ECO:0000313" key="1">
    <source>
        <dbReference type="EnsemblMetazoa" id="GMOY005555-PA"/>
    </source>
</evidence>
<dbReference type="EMBL" id="CCAG010023946">
    <property type="status" value="NOT_ANNOTATED_CDS"/>
    <property type="molecule type" value="Genomic_DNA"/>
</dbReference>
<keyword evidence="2" id="KW-1185">Reference proteome</keyword>
<dbReference type="EnsemblMetazoa" id="GMOY005555-RA">
    <property type="protein sequence ID" value="GMOY005555-PA"/>
    <property type="gene ID" value="GMOY005555"/>
</dbReference>
<name>A0A1B0FNS7_GLOMM</name>